<proteinExistence type="predicted"/>
<dbReference type="GO" id="GO:0005886">
    <property type="term" value="C:plasma membrane"/>
    <property type="evidence" value="ECO:0007669"/>
    <property type="project" value="UniProtKB-SubCell"/>
</dbReference>
<dbReference type="InterPro" id="IPR017452">
    <property type="entry name" value="GPCR_Rhodpsn_7TM"/>
</dbReference>
<evidence type="ECO:0000256" key="6">
    <source>
        <dbReference type="SAM" id="Phobius"/>
    </source>
</evidence>
<feature type="transmembrane region" description="Helical" evidence="6">
    <location>
        <begin position="20"/>
        <end position="48"/>
    </location>
</feature>
<comment type="subcellular location">
    <subcellularLocation>
        <location evidence="1">Cell membrane</location>
        <topology evidence="1">Multi-pass membrane protein</topology>
    </subcellularLocation>
</comment>
<dbReference type="PANTHER" id="PTHR22750">
    <property type="entry name" value="G-PROTEIN COUPLED RECEPTOR"/>
    <property type="match status" value="1"/>
</dbReference>
<evidence type="ECO:0000256" key="4">
    <source>
        <dbReference type="ARBA" id="ARBA00022989"/>
    </source>
</evidence>
<evidence type="ECO:0000256" key="1">
    <source>
        <dbReference type="ARBA" id="ARBA00004651"/>
    </source>
</evidence>
<dbReference type="PROSITE" id="PS50262">
    <property type="entry name" value="G_PROTEIN_RECEP_F1_2"/>
    <property type="match status" value="1"/>
</dbReference>
<keyword evidence="5 6" id="KW-0472">Membrane</keyword>
<evidence type="ECO:0000313" key="9">
    <source>
        <dbReference type="WBParaSite" id="TMUE_1000004939.1"/>
    </source>
</evidence>
<feature type="domain" description="G-protein coupled receptors family 1 profile" evidence="7">
    <location>
        <begin position="37"/>
        <end position="303"/>
    </location>
</feature>
<dbReference type="STRING" id="70415.A0A5S6QCM2"/>
<dbReference type="InterPro" id="IPR000276">
    <property type="entry name" value="GPCR_Rhodpsn"/>
</dbReference>
<accession>A0A5S6QCM2</accession>
<dbReference type="GO" id="GO:0004930">
    <property type="term" value="F:G protein-coupled receptor activity"/>
    <property type="evidence" value="ECO:0007669"/>
    <property type="project" value="InterPro"/>
</dbReference>
<dbReference type="SUPFAM" id="SSF81321">
    <property type="entry name" value="Family A G protein-coupled receptor-like"/>
    <property type="match status" value="1"/>
</dbReference>
<feature type="transmembrane region" description="Helical" evidence="6">
    <location>
        <begin position="187"/>
        <end position="209"/>
    </location>
</feature>
<dbReference type="Gene3D" id="1.20.1070.10">
    <property type="entry name" value="Rhodopsin 7-helix transmembrane proteins"/>
    <property type="match status" value="1"/>
</dbReference>
<feature type="transmembrane region" description="Helical" evidence="6">
    <location>
        <begin position="278"/>
        <end position="298"/>
    </location>
</feature>
<name>A0A5S6QCM2_TRIMR</name>
<organism evidence="8 9">
    <name type="scientific">Trichuris muris</name>
    <name type="common">Mouse whipworm</name>
    <dbReference type="NCBI Taxonomy" id="70415"/>
    <lineage>
        <taxon>Eukaryota</taxon>
        <taxon>Metazoa</taxon>
        <taxon>Ecdysozoa</taxon>
        <taxon>Nematoda</taxon>
        <taxon>Enoplea</taxon>
        <taxon>Dorylaimia</taxon>
        <taxon>Trichinellida</taxon>
        <taxon>Trichuridae</taxon>
        <taxon>Trichuris</taxon>
    </lineage>
</organism>
<reference evidence="9" key="1">
    <citation type="submission" date="2019-12" db="UniProtKB">
        <authorList>
            <consortium name="WormBaseParasite"/>
        </authorList>
    </citation>
    <scope>IDENTIFICATION</scope>
</reference>
<feature type="transmembrane region" description="Helical" evidence="6">
    <location>
        <begin position="244"/>
        <end position="272"/>
    </location>
</feature>
<feature type="transmembrane region" description="Helical" evidence="6">
    <location>
        <begin position="137"/>
        <end position="160"/>
    </location>
</feature>
<evidence type="ECO:0000256" key="5">
    <source>
        <dbReference type="ARBA" id="ARBA00023136"/>
    </source>
</evidence>
<feature type="transmembrane region" description="Helical" evidence="6">
    <location>
        <begin position="102"/>
        <end position="125"/>
    </location>
</feature>
<dbReference type="WBParaSite" id="TMUE_1000004939.1">
    <property type="protein sequence ID" value="TMUE_1000004939.1"/>
    <property type="gene ID" value="WBGene00290712"/>
</dbReference>
<dbReference type="PRINTS" id="PR00237">
    <property type="entry name" value="GPCRRHODOPSN"/>
</dbReference>
<dbReference type="Proteomes" id="UP000046395">
    <property type="component" value="Unassembled WGS sequence"/>
</dbReference>
<sequence>MQNNSTADLLALVVWRQNAYSITVPIFVALCAVVMVANLLVLITLRWLKTRLTPTLRLTVSLAVSDVWTSTVVAFSMVYNSYLAVVHDVPVSACVALTFEGIRTGGLLTGCLHLLALSANHYLLIVKPFLYSKILSTGHTIAVVALLWLVPPCALLTFFASLEGQGYRSVDGSCLNVAFFHKLQFRLVIFLLICLLLVAMSVLYLMMLLTLNRMEKRFNSVRKSGPCSQLQQLTKKRKVLITSLLIWGTFFLGWIPSSVIFVLTCATCPFPYSESSTLAIVFATSVLANFCILIKSLINPVIYAVRIPEIRGVLLHMFGRQRTDSKVDEQIKRQNNGEERRSLLDMEMRSSWIRPSRPSLKPTTE</sequence>
<evidence type="ECO:0000256" key="2">
    <source>
        <dbReference type="ARBA" id="ARBA00022475"/>
    </source>
</evidence>
<keyword evidence="3 6" id="KW-0812">Transmembrane</keyword>
<feature type="transmembrane region" description="Helical" evidence="6">
    <location>
        <begin position="60"/>
        <end position="82"/>
    </location>
</feature>
<keyword evidence="2" id="KW-1003">Cell membrane</keyword>
<dbReference type="CDD" id="cd00637">
    <property type="entry name" value="7tm_classA_rhodopsin-like"/>
    <property type="match status" value="1"/>
</dbReference>
<dbReference type="AlphaFoldDB" id="A0A5S6QCM2"/>
<keyword evidence="8" id="KW-1185">Reference proteome</keyword>
<keyword evidence="4 6" id="KW-1133">Transmembrane helix</keyword>
<evidence type="ECO:0000256" key="3">
    <source>
        <dbReference type="ARBA" id="ARBA00022692"/>
    </source>
</evidence>
<protein>
    <submittedName>
        <fullName evidence="9">G_PROTEIN_RECEP_F1_2 domain-containing protein</fullName>
    </submittedName>
</protein>
<evidence type="ECO:0000313" key="8">
    <source>
        <dbReference type="Proteomes" id="UP000046395"/>
    </source>
</evidence>
<dbReference type="Pfam" id="PF00001">
    <property type="entry name" value="7tm_1"/>
    <property type="match status" value="1"/>
</dbReference>
<evidence type="ECO:0000259" key="7">
    <source>
        <dbReference type="PROSITE" id="PS50262"/>
    </source>
</evidence>